<protein>
    <recommendedName>
        <fullName evidence="1">TniQ domain-containing protein</fullName>
    </recommendedName>
</protein>
<sequence>MTSAPIEPLRWKLPPHPREPAVGYAARLAALNGLDMNFLVRANGLYPRGIYNGHDREIDGVAALGSLDQLQLDALRHHTPRRQSDGLFTDLQDVRLARGTLLSGYYRFCPHCIRQDLVEPPHDVPAVARPWLRVEWMVDQVRSCPEHGVYLAETSRADCRGSVADFSQDMRIEVLPNIRRLCSVAEPADPNAFEEWVLRRIGGELDASNWLNEMPLHAAMVVCEAIGIEFAGVARSRLRSLAGKERAAVWLTGYHIAAEGRPAIERFLSTLVERSHGVGQVGMMGIYGHILRILERNAEDPGFDAFREVVRGHIIENVPLPGGSLVLGQVLERRRLHTATSAAAASRTTRPTLKVIFARAGLGSALSAPGRSRLTIRVDEFDHLLRDFGEAMSFSEVQAATGIPKKHLVEFVAQGLLPTLFASTTVRRARHRVPRAKLAGFMETLLEGSVSIERPHRGQRTIGRACFAASTNCADLVRMILEGQLTWKGRLRDGRRYDDLLVDVDEVISHLQRDARPRTGLMLKELATEVRGLSFPTMRALIATGHLTVAQEFCPVFRRHIPVVTRDSVEAFRARYVTLSELGRLQGRDPRLVRSDLKRAGRKPAFEVSEIDTWIYLREDLSHEEASTKE</sequence>
<dbReference type="RefSeq" id="WP_139037214.1">
    <property type="nucleotide sequence ID" value="NZ_VDDA01000008.1"/>
</dbReference>
<organism evidence="2 3">
    <name type="scientific">Methylobacterium terricola</name>
    <dbReference type="NCBI Taxonomy" id="2583531"/>
    <lineage>
        <taxon>Bacteria</taxon>
        <taxon>Pseudomonadati</taxon>
        <taxon>Pseudomonadota</taxon>
        <taxon>Alphaproteobacteria</taxon>
        <taxon>Hyphomicrobiales</taxon>
        <taxon>Methylobacteriaceae</taxon>
        <taxon>Methylobacterium</taxon>
    </lineage>
</organism>
<keyword evidence="3" id="KW-1185">Reference proteome</keyword>
<dbReference type="Proteomes" id="UP000305267">
    <property type="component" value="Unassembled WGS sequence"/>
</dbReference>
<dbReference type="InterPro" id="IPR009492">
    <property type="entry name" value="TniQ"/>
</dbReference>
<evidence type="ECO:0000313" key="2">
    <source>
        <dbReference type="EMBL" id="TNC11696.1"/>
    </source>
</evidence>
<dbReference type="OrthoDB" id="7595282at2"/>
<dbReference type="AlphaFoldDB" id="A0A5C4LFA1"/>
<proteinExistence type="predicted"/>
<evidence type="ECO:0000313" key="3">
    <source>
        <dbReference type="Proteomes" id="UP000305267"/>
    </source>
</evidence>
<gene>
    <name evidence="2" type="ORF">FF100_18850</name>
</gene>
<comment type="caution">
    <text evidence="2">The sequence shown here is derived from an EMBL/GenBank/DDBJ whole genome shotgun (WGS) entry which is preliminary data.</text>
</comment>
<accession>A0A5C4LFA1</accession>
<dbReference type="EMBL" id="VDDA01000008">
    <property type="protein sequence ID" value="TNC11696.1"/>
    <property type="molecule type" value="Genomic_DNA"/>
</dbReference>
<dbReference type="Pfam" id="PF06527">
    <property type="entry name" value="TniQ"/>
    <property type="match status" value="1"/>
</dbReference>
<evidence type="ECO:0000259" key="1">
    <source>
        <dbReference type="Pfam" id="PF06527"/>
    </source>
</evidence>
<reference evidence="2 3" key="1">
    <citation type="submission" date="2019-06" db="EMBL/GenBank/DDBJ databases">
        <title>Genome of Methylobacterium sp. 17Sr1-39.</title>
        <authorList>
            <person name="Seo T."/>
        </authorList>
    </citation>
    <scope>NUCLEOTIDE SEQUENCE [LARGE SCALE GENOMIC DNA]</scope>
    <source>
        <strain evidence="2 3">17Sr1-39</strain>
    </source>
</reference>
<name>A0A5C4LFA1_9HYPH</name>
<feature type="domain" description="TniQ" evidence="1">
    <location>
        <begin position="12"/>
        <end position="151"/>
    </location>
</feature>